<name>A0A8S2T5Y5_9BILA</name>
<dbReference type="InterPro" id="IPR012337">
    <property type="entry name" value="RNaseH-like_sf"/>
</dbReference>
<dbReference type="SUPFAM" id="SSF53098">
    <property type="entry name" value="Ribonuclease H-like"/>
    <property type="match status" value="1"/>
</dbReference>
<dbReference type="EMBL" id="CAJOBA010054104">
    <property type="protein sequence ID" value="CAF4271733.1"/>
    <property type="molecule type" value="Genomic_DNA"/>
</dbReference>
<organism evidence="2 3">
    <name type="scientific">Didymodactylos carnosus</name>
    <dbReference type="NCBI Taxonomy" id="1234261"/>
    <lineage>
        <taxon>Eukaryota</taxon>
        <taxon>Metazoa</taxon>
        <taxon>Spiralia</taxon>
        <taxon>Gnathifera</taxon>
        <taxon>Rotifera</taxon>
        <taxon>Eurotatoria</taxon>
        <taxon>Bdelloidea</taxon>
        <taxon>Philodinida</taxon>
        <taxon>Philodinidae</taxon>
        <taxon>Didymodactylos</taxon>
    </lineage>
</organism>
<feature type="non-terminal residue" evidence="2">
    <location>
        <position position="1"/>
    </location>
</feature>
<reference evidence="2" key="1">
    <citation type="submission" date="2021-02" db="EMBL/GenBank/DDBJ databases">
        <authorList>
            <person name="Nowell W R."/>
        </authorList>
    </citation>
    <scope>NUCLEOTIDE SEQUENCE</scope>
</reference>
<proteinExistence type="predicted"/>
<evidence type="ECO:0000313" key="2">
    <source>
        <dbReference type="EMBL" id="CAF4271733.1"/>
    </source>
</evidence>
<dbReference type="AlphaFoldDB" id="A0A8S2T5Y5"/>
<protein>
    <submittedName>
        <fullName evidence="2">Uncharacterized protein</fullName>
    </submittedName>
</protein>
<comment type="caution">
    <text evidence="2">The sequence shown here is derived from an EMBL/GenBank/DDBJ whole genome shotgun (WGS) entry which is preliminary data.</text>
</comment>
<dbReference type="EMBL" id="CAJNOK010032179">
    <property type="protein sequence ID" value="CAF1481195.1"/>
    <property type="molecule type" value="Genomic_DNA"/>
</dbReference>
<dbReference type="Proteomes" id="UP000677228">
    <property type="component" value="Unassembled WGS sequence"/>
</dbReference>
<evidence type="ECO:0000313" key="1">
    <source>
        <dbReference type="EMBL" id="CAF1481195.1"/>
    </source>
</evidence>
<evidence type="ECO:0000313" key="3">
    <source>
        <dbReference type="Proteomes" id="UP000682733"/>
    </source>
</evidence>
<gene>
    <name evidence="1" type="ORF">OVA965_LOCUS36075</name>
    <name evidence="2" type="ORF">TMI583_LOCUS37070</name>
</gene>
<dbReference type="Proteomes" id="UP000682733">
    <property type="component" value="Unassembled WGS sequence"/>
</dbReference>
<sequence length="211" mass="24445">CSEYYLDDQTTANITQFLKDTLAEYGVHVDVVYYVVSDNENKMKAAFHSTRVGCAGHYLNIIIKHSFTTDNGECASVQAVFVDIRSIVAHVRRSHAQCKLSSSLKTYSESRWNSVYFMLKSVENVHDELLKLLVTKPELRLKLAATNNILLHQVNDLLKFFCDMSEKLSQETFQHCISSFRIEKNYYYVVKRQTLKMKSVRQVKKRLLAMK</sequence>
<accession>A0A8S2T5Y5</accession>